<dbReference type="STRING" id="669874.A0A1E4U1G5"/>
<dbReference type="EMBL" id="KV454011">
    <property type="protein sequence ID" value="ODV97832.1"/>
    <property type="molecule type" value="Genomic_DNA"/>
</dbReference>
<feature type="non-terminal residue" evidence="1">
    <location>
        <position position="1"/>
    </location>
</feature>
<proteinExistence type="predicted"/>
<dbReference type="OrthoDB" id="5043642at2759"/>
<reference evidence="2" key="1">
    <citation type="submission" date="2016-05" db="EMBL/GenBank/DDBJ databases">
        <title>Comparative genomics of biotechnologically important yeasts.</title>
        <authorList>
            <consortium name="DOE Joint Genome Institute"/>
            <person name="Riley R."/>
            <person name="Haridas S."/>
            <person name="Wolfe K.H."/>
            <person name="Lopes M.R."/>
            <person name="Hittinger C.T."/>
            <person name="Goker M."/>
            <person name="Salamov A."/>
            <person name="Wisecaver J."/>
            <person name="Long T.M."/>
            <person name="Aerts A.L."/>
            <person name="Barry K."/>
            <person name="Choi C."/>
            <person name="Clum A."/>
            <person name="Coughlan A.Y."/>
            <person name="Deshpande S."/>
            <person name="Douglass A.P."/>
            <person name="Hanson S.J."/>
            <person name="Klenk H.-P."/>
            <person name="Labutti K."/>
            <person name="Lapidus A."/>
            <person name="Lindquist E."/>
            <person name="Lipzen A."/>
            <person name="Meier-Kolthoff J.P."/>
            <person name="Ohm R.A."/>
            <person name="Otillar R.P."/>
            <person name="Pangilinan J."/>
            <person name="Peng Y."/>
            <person name="Rokas A."/>
            <person name="Rosa C.A."/>
            <person name="Scheuner C."/>
            <person name="Sibirny A.A."/>
            <person name="Slot J.C."/>
            <person name="Stielow J.B."/>
            <person name="Sun H."/>
            <person name="Kurtzman C.P."/>
            <person name="Blackwell M."/>
            <person name="Grigoriev I.V."/>
            <person name="Jeffries T.W."/>
        </authorList>
    </citation>
    <scope>NUCLEOTIDE SEQUENCE [LARGE SCALE GENOMIC DNA]</scope>
    <source>
        <strain evidence="2">NRRL Y-2460</strain>
    </source>
</reference>
<keyword evidence="2" id="KW-1185">Reference proteome</keyword>
<name>A0A1E4U1G5_PACTA</name>
<evidence type="ECO:0000313" key="2">
    <source>
        <dbReference type="Proteomes" id="UP000094236"/>
    </source>
</evidence>
<accession>A0A1E4U1G5</accession>
<dbReference type="InterPro" id="IPR021848">
    <property type="entry name" value="HODM_asu-like"/>
</dbReference>
<organism evidence="1 2">
    <name type="scientific">Pachysolen tannophilus NRRL Y-2460</name>
    <dbReference type="NCBI Taxonomy" id="669874"/>
    <lineage>
        <taxon>Eukaryota</taxon>
        <taxon>Fungi</taxon>
        <taxon>Dikarya</taxon>
        <taxon>Ascomycota</taxon>
        <taxon>Saccharomycotina</taxon>
        <taxon>Pichiomycetes</taxon>
        <taxon>Pachysolenaceae</taxon>
        <taxon>Pachysolen</taxon>
    </lineage>
</organism>
<evidence type="ECO:0000313" key="1">
    <source>
        <dbReference type="EMBL" id="ODV97832.1"/>
    </source>
</evidence>
<dbReference type="Proteomes" id="UP000094236">
    <property type="component" value="Unassembled WGS sequence"/>
</dbReference>
<dbReference type="Pfam" id="PF11927">
    <property type="entry name" value="HODM_asu-like"/>
    <property type="match status" value="1"/>
</dbReference>
<gene>
    <name evidence="1" type="ORF">PACTADRAFT_25229</name>
</gene>
<protein>
    <submittedName>
        <fullName evidence="1">Uncharacterized protein</fullName>
    </submittedName>
</protein>
<feature type="non-terminal residue" evidence="1">
    <location>
        <position position="334"/>
    </location>
</feature>
<sequence length="334" mass="39359">IPEVTPVPDSFDYKKAEPSVFRPFLQKNKDYRLSMGIRNLPSNDLFIIDKNYLKMTNIRAKIAEKCPEFAIFYHESSSESIREFYHYVLVYLQKRYPKYFYQIKGKEEYIYNSIRKEFLPISDLKLSVYELLKLLNCTITEDFVFLIKNNNDSSVYPNEYVHRGGAICAPGGLDSTDIFNKPISTIHEPVPGYFARLQISMNKFFDRLKPSSYIVRNNWFIQIAKIPRFFYFISYTDPEHEMSSKTIQPRQKILNPATVDFNKVFFRTEKQMFIRLPKTRTNMLLVKTYVTPLTTIRNQENLGQDLCDAIDGIKGEIRDYKGVDRWGECVKSYL</sequence>
<dbReference type="AlphaFoldDB" id="A0A1E4U1G5"/>